<reference evidence="4 5" key="1">
    <citation type="submission" date="2016-10" db="EMBL/GenBank/DDBJ databases">
        <authorList>
            <person name="de Groot N.N."/>
        </authorList>
    </citation>
    <scope>NUCLEOTIDE SEQUENCE [LARGE SCALE GENOMIC DNA]</scope>
    <source>
        <strain evidence="4 5">CGMCC 4.5506</strain>
    </source>
</reference>
<dbReference type="InterPro" id="IPR050109">
    <property type="entry name" value="HTH-type_TetR-like_transc_reg"/>
</dbReference>
<dbReference type="Gene3D" id="1.10.357.10">
    <property type="entry name" value="Tetracycline Repressor, domain 2"/>
    <property type="match status" value="1"/>
</dbReference>
<dbReference type="Pfam" id="PF21597">
    <property type="entry name" value="TetR_C_43"/>
    <property type="match status" value="1"/>
</dbReference>
<dbReference type="InterPro" id="IPR001647">
    <property type="entry name" value="HTH_TetR"/>
</dbReference>
<dbReference type="GO" id="GO:0000976">
    <property type="term" value="F:transcription cis-regulatory region binding"/>
    <property type="evidence" value="ECO:0007669"/>
    <property type="project" value="TreeGrafter"/>
</dbReference>
<dbReference type="PRINTS" id="PR00455">
    <property type="entry name" value="HTHTETR"/>
</dbReference>
<gene>
    <name evidence="4" type="ORF">SAMN05421630_107139</name>
</gene>
<dbReference type="AlphaFoldDB" id="A0A222W0G6"/>
<dbReference type="EMBL" id="FMZE01000007">
    <property type="protein sequence ID" value="SDD28825.1"/>
    <property type="molecule type" value="Genomic_DNA"/>
</dbReference>
<proteinExistence type="predicted"/>
<keyword evidence="1" id="KW-0805">Transcription regulation</keyword>
<dbReference type="STRING" id="530584.SAMN05421630_107139"/>
<dbReference type="InterPro" id="IPR009057">
    <property type="entry name" value="Homeodomain-like_sf"/>
</dbReference>
<keyword evidence="2 4" id="KW-0238">DNA-binding</keyword>
<dbReference type="KEGG" id="pmad:BAY61_25125"/>
<dbReference type="SUPFAM" id="SSF46689">
    <property type="entry name" value="Homeodomain-like"/>
    <property type="match status" value="1"/>
</dbReference>
<evidence type="ECO:0000313" key="5">
    <source>
        <dbReference type="Proteomes" id="UP000199494"/>
    </source>
</evidence>
<dbReference type="PANTHER" id="PTHR30055:SF234">
    <property type="entry name" value="HTH-TYPE TRANSCRIPTIONAL REGULATOR BETI"/>
    <property type="match status" value="1"/>
</dbReference>
<dbReference type="OrthoDB" id="9795011at2"/>
<evidence type="ECO:0000256" key="1">
    <source>
        <dbReference type="ARBA" id="ARBA00023015"/>
    </source>
</evidence>
<evidence type="ECO:0000256" key="2">
    <source>
        <dbReference type="ARBA" id="ARBA00023125"/>
    </source>
</evidence>
<dbReference type="PROSITE" id="PS50977">
    <property type="entry name" value="HTH_TETR_2"/>
    <property type="match status" value="1"/>
</dbReference>
<evidence type="ECO:0000256" key="3">
    <source>
        <dbReference type="ARBA" id="ARBA00023163"/>
    </source>
</evidence>
<dbReference type="Pfam" id="PF00440">
    <property type="entry name" value="TetR_N"/>
    <property type="match status" value="1"/>
</dbReference>
<dbReference type="SUPFAM" id="SSF48498">
    <property type="entry name" value="Tetracyclin repressor-like, C-terminal domain"/>
    <property type="match status" value="1"/>
</dbReference>
<dbReference type="PANTHER" id="PTHR30055">
    <property type="entry name" value="HTH-TYPE TRANSCRIPTIONAL REGULATOR RUTR"/>
    <property type="match status" value="1"/>
</dbReference>
<organism evidence="4 5">
    <name type="scientific">Prauserella marina</name>
    <dbReference type="NCBI Taxonomy" id="530584"/>
    <lineage>
        <taxon>Bacteria</taxon>
        <taxon>Bacillati</taxon>
        <taxon>Actinomycetota</taxon>
        <taxon>Actinomycetes</taxon>
        <taxon>Pseudonocardiales</taxon>
        <taxon>Pseudonocardiaceae</taxon>
        <taxon>Prauserella</taxon>
    </lineage>
</organism>
<accession>A0A222W0G6</accession>
<sequence length="226" mass="23990">MTAEQSKPDTGRRAARRAEAERNDKALLAAARDVIATDGAHASVAAIAARAGVGVGSLYRRYRTKDELFQKLCELALAAYLTAAEEGLAMADPWDGLVHYLRAATEHGTGSLAPIAGTIDVTPAMADKNERGEEAVRRLIDRAQAAGVLRPDITVVDIDLLTEQLSKSPLLEHLAAQGRTDLTEAALNARSRLHAIVFDGLRAGAAPLPGHPPSSALFTERWSPTG</sequence>
<evidence type="ECO:0000313" key="4">
    <source>
        <dbReference type="EMBL" id="SDD28825.1"/>
    </source>
</evidence>
<dbReference type="Proteomes" id="UP000199494">
    <property type="component" value="Unassembled WGS sequence"/>
</dbReference>
<keyword evidence="3" id="KW-0804">Transcription</keyword>
<dbReference type="GO" id="GO:0003700">
    <property type="term" value="F:DNA-binding transcription factor activity"/>
    <property type="evidence" value="ECO:0007669"/>
    <property type="project" value="TreeGrafter"/>
</dbReference>
<dbReference type="RefSeq" id="WP_091807455.1">
    <property type="nucleotide sequence ID" value="NZ_CP016353.1"/>
</dbReference>
<dbReference type="InterPro" id="IPR049445">
    <property type="entry name" value="TetR_SbtR-like_C"/>
</dbReference>
<keyword evidence="5" id="KW-1185">Reference proteome</keyword>
<protein>
    <submittedName>
        <fullName evidence="4">DNA-binding transcriptional regulator, AcrR family</fullName>
    </submittedName>
</protein>
<dbReference type="InterPro" id="IPR036271">
    <property type="entry name" value="Tet_transcr_reg_TetR-rel_C_sf"/>
</dbReference>
<name>A0A222W0G6_9PSEU</name>